<evidence type="ECO:0000313" key="2">
    <source>
        <dbReference type="Proteomes" id="UP000663722"/>
    </source>
</evidence>
<evidence type="ECO:0000313" key="1">
    <source>
        <dbReference type="EMBL" id="QTA90076.1"/>
    </source>
</evidence>
<dbReference type="Proteomes" id="UP000663722">
    <property type="component" value="Chromosome"/>
</dbReference>
<name>A0A975BQZ4_9BACT</name>
<gene>
    <name evidence="1" type="ORF">dnm_061370</name>
</gene>
<keyword evidence="2" id="KW-1185">Reference proteome</keyword>
<organism evidence="1 2">
    <name type="scientific">Desulfonema magnum</name>
    <dbReference type="NCBI Taxonomy" id="45655"/>
    <lineage>
        <taxon>Bacteria</taxon>
        <taxon>Pseudomonadati</taxon>
        <taxon>Thermodesulfobacteriota</taxon>
        <taxon>Desulfobacteria</taxon>
        <taxon>Desulfobacterales</taxon>
        <taxon>Desulfococcaceae</taxon>
        <taxon>Desulfonema</taxon>
    </lineage>
</organism>
<proteinExistence type="predicted"/>
<dbReference type="EMBL" id="CP061800">
    <property type="protein sequence ID" value="QTA90076.1"/>
    <property type="molecule type" value="Genomic_DNA"/>
</dbReference>
<sequence length="46" mass="5288">MCSDVQGNHMNIAYMRQIMLLKSLFANSDTILVKASDFSKNNYFNI</sequence>
<dbReference type="KEGG" id="dmm:dnm_061370"/>
<protein>
    <submittedName>
        <fullName evidence="1">Uncharacterized protein</fullName>
    </submittedName>
</protein>
<dbReference type="AlphaFoldDB" id="A0A975BQZ4"/>
<accession>A0A975BQZ4</accession>
<reference evidence="1" key="1">
    <citation type="journal article" date="2021" name="Microb. Physiol.">
        <title>Proteogenomic Insights into the Physiology of Marine, Sulfate-Reducing, Filamentous Desulfonema limicola and Desulfonema magnum.</title>
        <authorList>
            <person name="Schnaars V."/>
            <person name="Wohlbrand L."/>
            <person name="Scheve S."/>
            <person name="Hinrichs C."/>
            <person name="Reinhardt R."/>
            <person name="Rabus R."/>
        </authorList>
    </citation>
    <scope>NUCLEOTIDE SEQUENCE</scope>
    <source>
        <strain evidence="1">4be13</strain>
    </source>
</reference>